<dbReference type="EMBL" id="CACRYJ010000026">
    <property type="protein sequence ID" value="VZO36811.1"/>
    <property type="molecule type" value="Genomic_DNA"/>
</dbReference>
<dbReference type="AlphaFoldDB" id="A0A7M4DIK2"/>
<keyword evidence="1" id="KW-1133">Transmembrane helix</keyword>
<evidence type="ECO:0000313" key="2">
    <source>
        <dbReference type="EMBL" id="VZO36811.1"/>
    </source>
</evidence>
<keyword evidence="1" id="KW-0812">Transmembrane</keyword>
<dbReference type="Proteomes" id="UP000419743">
    <property type="component" value="Unassembled WGS sequence"/>
</dbReference>
<name>A0A7M4DIK2_9MICO</name>
<evidence type="ECO:0000256" key="1">
    <source>
        <dbReference type="SAM" id="Phobius"/>
    </source>
</evidence>
<proteinExistence type="predicted"/>
<gene>
    <name evidence="2" type="ORF">HALOF300_01955</name>
</gene>
<keyword evidence="3" id="KW-1185">Reference proteome</keyword>
<reference evidence="2 3" key="1">
    <citation type="submission" date="2019-11" db="EMBL/GenBank/DDBJ databases">
        <authorList>
            <person name="Criscuolo A."/>
        </authorList>
    </citation>
    <scope>NUCLEOTIDE SEQUENCE [LARGE SCALE GENOMIC DNA]</scope>
    <source>
        <strain evidence="2">CIP111667</strain>
    </source>
</reference>
<comment type="caution">
    <text evidence="2">The sequence shown here is derived from an EMBL/GenBank/DDBJ whole genome shotgun (WGS) entry which is preliminary data.</text>
</comment>
<protein>
    <submittedName>
        <fullName evidence="2">Uncharacterized protein</fullName>
    </submittedName>
</protein>
<accession>A0A7M4DIK2</accession>
<keyword evidence="1" id="KW-0472">Membrane</keyword>
<sequence>MTSTPTWRRRSGIVSARTPHAARAGGFLDGAQVVALIESDPEAPYAVAVTIATDADDRVAVVDEDGQRVVPGPAVAELTEALARECQAYVAFDEIGFDATPEPGEGQEEPDDDPFDPEIDVVSARVPDRAVVLTPASLPQLESLATAAGVRLHAAPHGDDRLVLIESGAVLTELTWAAEHLPAVLLERGAVFPSVALIETPERAQLFTWDAALAAVPTEDRVADLVATFIDAELGAGALVRDLAAVRPDADPAALRTALERSSDGGPAALVAALGLPDAITGFLAHEVDANSLDDVVTIDPVTVTEAMRRAAHVAADEARAGAYALYESAEEVGRSWVPAAAAGVELGIGLVLLRRAGRSRRAGGRATAGERALGIIGIVLLSGALLNGAVATLPRVRQYLKSR</sequence>
<organism evidence="2 3">
    <name type="scientific">Occultella aeris</name>
    <dbReference type="NCBI Taxonomy" id="2761496"/>
    <lineage>
        <taxon>Bacteria</taxon>
        <taxon>Bacillati</taxon>
        <taxon>Actinomycetota</taxon>
        <taxon>Actinomycetes</taxon>
        <taxon>Micrococcales</taxon>
        <taxon>Ruaniaceae</taxon>
        <taxon>Occultella</taxon>
    </lineage>
</organism>
<feature type="transmembrane region" description="Helical" evidence="1">
    <location>
        <begin position="374"/>
        <end position="394"/>
    </location>
</feature>
<dbReference type="RefSeq" id="WP_156740764.1">
    <property type="nucleotide sequence ID" value="NZ_CACRYJ010000026.1"/>
</dbReference>
<evidence type="ECO:0000313" key="3">
    <source>
        <dbReference type="Proteomes" id="UP000419743"/>
    </source>
</evidence>